<dbReference type="PANTHER" id="PTHR30093:SF2">
    <property type="entry name" value="TYPE II SECRETION SYSTEM PROTEIN H"/>
    <property type="match status" value="1"/>
</dbReference>
<keyword evidence="1" id="KW-1133">Transmembrane helix</keyword>
<dbReference type="Gene3D" id="3.30.700.10">
    <property type="entry name" value="Glycoprotein, Type 4 Pilin"/>
    <property type="match status" value="1"/>
</dbReference>
<dbReference type="NCBIfam" id="TIGR02532">
    <property type="entry name" value="IV_pilin_GFxxxE"/>
    <property type="match status" value="1"/>
</dbReference>
<keyword evidence="1" id="KW-0812">Transmembrane</keyword>
<dbReference type="AlphaFoldDB" id="A0A5B1CJY9"/>
<dbReference type="InterPro" id="IPR012902">
    <property type="entry name" value="N_methyl_site"/>
</dbReference>
<evidence type="ECO:0000313" key="4">
    <source>
        <dbReference type="Proteomes" id="UP000322699"/>
    </source>
</evidence>
<dbReference type="InterPro" id="IPR027558">
    <property type="entry name" value="Pre_pil_HX9DG_C"/>
</dbReference>
<organism evidence="3 4">
    <name type="scientific">Rubripirellula obstinata</name>
    <dbReference type="NCBI Taxonomy" id="406547"/>
    <lineage>
        <taxon>Bacteria</taxon>
        <taxon>Pseudomonadati</taxon>
        <taxon>Planctomycetota</taxon>
        <taxon>Planctomycetia</taxon>
        <taxon>Pirellulales</taxon>
        <taxon>Pirellulaceae</taxon>
        <taxon>Rubripirellula</taxon>
    </lineage>
</organism>
<feature type="transmembrane region" description="Helical" evidence="1">
    <location>
        <begin position="12"/>
        <end position="35"/>
    </location>
</feature>
<proteinExistence type="predicted"/>
<dbReference type="NCBIfam" id="TIGR04294">
    <property type="entry name" value="pre_pil_HX9DG"/>
    <property type="match status" value="1"/>
</dbReference>
<keyword evidence="1" id="KW-0472">Membrane</keyword>
<sequence>MRHFYARRVFKTRAFTLVEILTVIAIIGILMGLLLPAVGRTLAAARASQCSARLGQMGIAIVGYASDRDSLPGYLQKFGEFQGGVDPADPGNFGGAVPRHFKIGGWPIAAMSKLDNQPLYEVWSMDRYPLIADDGGERAPSFDGYSAAASPVYEAFICPSGSGHLSSRGLNHFVANTGMHAPSGFSYQRPGQSTVAVDFLRSMSSANGLFNNRYAGFNPSNPSQLMPVGKRVRLDDITDGASSTLMLSENHQAMPLHTTALTGNANHLMNIQTVSGKEVIASPPVARYLQGALWHFEDPTGFASAPPVNPVHKINGGDVYELQMNSSNFADVARPSSLHIGGAHVAMADASVRFLVDKIDYRVYQSMMTPHGKSSDVPMNEFLATEAF</sequence>
<feature type="domain" description="DUF1559" evidence="2">
    <location>
        <begin position="44"/>
        <end position="360"/>
    </location>
</feature>
<dbReference type="Proteomes" id="UP000322699">
    <property type="component" value="Unassembled WGS sequence"/>
</dbReference>
<keyword evidence="4" id="KW-1185">Reference proteome</keyword>
<dbReference type="EMBL" id="VRLW01000001">
    <property type="protein sequence ID" value="KAA1261428.1"/>
    <property type="molecule type" value="Genomic_DNA"/>
</dbReference>
<dbReference type="InterPro" id="IPR045584">
    <property type="entry name" value="Pilin-like"/>
</dbReference>
<evidence type="ECO:0000313" key="3">
    <source>
        <dbReference type="EMBL" id="KAA1261428.1"/>
    </source>
</evidence>
<dbReference type="SUPFAM" id="SSF54523">
    <property type="entry name" value="Pili subunits"/>
    <property type="match status" value="1"/>
</dbReference>
<dbReference type="InterPro" id="IPR011453">
    <property type="entry name" value="DUF1559"/>
</dbReference>
<gene>
    <name evidence="3" type="ORF">LF1_39760</name>
</gene>
<evidence type="ECO:0000256" key="1">
    <source>
        <dbReference type="SAM" id="Phobius"/>
    </source>
</evidence>
<name>A0A5B1CJY9_9BACT</name>
<accession>A0A5B1CJY9</accession>
<comment type="caution">
    <text evidence="3">The sequence shown here is derived from an EMBL/GenBank/DDBJ whole genome shotgun (WGS) entry which is preliminary data.</text>
</comment>
<evidence type="ECO:0000259" key="2">
    <source>
        <dbReference type="Pfam" id="PF07596"/>
    </source>
</evidence>
<dbReference type="Pfam" id="PF07596">
    <property type="entry name" value="SBP_bac_10"/>
    <property type="match status" value="1"/>
</dbReference>
<dbReference type="Pfam" id="PF07963">
    <property type="entry name" value="N_methyl"/>
    <property type="match status" value="1"/>
</dbReference>
<dbReference type="RefSeq" id="WP_162273154.1">
    <property type="nucleotide sequence ID" value="NZ_LWSK01000001.1"/>
</dbReference>
<dbReference type="PANTHER" id="PTHR30093">
    <property type="entry name" value="GENERAL SECRETION PATHWAY PROTEIN G"/>
    <property type="match status" value="1"/>
</dbReference>
<protein>
    <recommendedName>
        <fullName evidence="2">DUF1559 domain-containing protein</fullName>
    </recommendedName>
</protein>
<reference evidence="3 4" key="1">
    <citation type="submission" date="2019-08" db="EMBL/GenBank/DDBJ databases">
        <title>Deep-cultivation of Planctomycetes and their phenomic and genomic characterization uncovers novel biology.</title>
        <authorList>
            <person name="Wiegand S."/>
            <person name="Jogler M."/>
            <person name="Boedeker C."/>
            <person name="Pinto D."/>
            <person name="Vollmers J."/>
            <person name="Rivas-Marin E."/>
            <person name="Kohn T."/>
            <person name="Peeters S.H."/>
            <person name="Heuer A."/>
            <person name="Rast P."/>
            <person name="Oberbeckmann S."/>
            <person name="Bunk B."/>
            <person name="Jeske O."/>
            <person name="Meyerdierks A."/>
            <person name="Storesund J.E."/>
            <person name="Kallscheuer N."/>
            <person name="Luecker S."/>
            <person name="Lage O.M."/>
            <person name="Pohl T."/>
            <person name="Merkel B.J."/>
            <person name="Hornburger P."/>
            <person name="Mueller R.-W."/>
            <person name="Bruemmer F."/>
            <person name="Labrenz M."/>
            <person name="Spormann A.M."/>
            <person name="Op Den Camp H."/>
            <person name="Overmann J."/>
            <person name="Amann R."/>
            <person name="Jetten M.S.M."/>
            <person name="Mascher T."/>
            <person name="Medema M.H."/>
            <person name="Devos D.P."/>
            <person name="Kaster A.-K."/>
            <person name="Ovreas L."/>
            <person name="Rohde M."/>
            <person name="Galperin M.Y."/>
            <person name="Jogler C."/>
        </authorList>
    </citation>
    <scope>NUCLEOTIDE SEQUENCE [LARGE SCALE GENOMIC DNA]</scope>
    <source>
        <strain evidence="3 4">LF1</strain>
    </source>
</reference>